<keyword evidence="3 5" id="KW-0863">Zinc-finger</keyword>
<dbReference type="GO" id="GO:0000981">
    <property type="term" value="F:DNA-binding transcription factor activity, RNA polymerase II-specific"/>
    <property type="evidence" value="ECO:0007669"/>
    <property type="project" value="TreeGrafter"/>
</dbReference>
<dbReference type="GO" id="GO:0005634">
    <property type="term" value="C:nucleus"/>
    <property type="evidence" value="ECO:0007669"/>
    <property type="project" value="TreeGrafter"/>
</dbReference>
<dbReference type="Proteomes" id="UP000053615">
    <property type="component" value="Unassembled WGS sequence"/>
</dbReference>
<evidence type="ECO:0000256" key="2">
    <source>
        <dbReference type="ARBA" id="ARBA00022737"/>
    </source>
</evidence>
<feature type="non-terminal residue" evidence="7">
    <location>
        <position position="1"/>
    </location>
</feature>
<dbReference type="EMBL" id="KK548032">
    <property type="protein sequence ID" value="KFP32955.1"/>
    <property type="molecule type" value="Genomic_DNA"/>
</dbReference>
<evidence type="ECO:0000256" key="3">
    <source>
        <dbReference type="ARBA" id="ARBA00022771"/>
    </source>
</evidence>
<keyword evidence="2" id="KW-0677">Repeat</keyword>
<reference evidence="7 8" key="1">
    <citation type="submission" date="2014-04" db="EMBL/GenBank/DDBJ databases">
        <title>Genome evolution of avian class.</title>
        <authorList>
            <person name="Zhang G."/>
            <person name="Li C."/>
        </authorList>
    </citation>
    <scope>NUCLEOTIDE SEQUENCE [LARGE SCALE GENOMIC DNA]</scope>
    <source>
        <strain evidence="7">BGI_N325</strain>
    </source>
</reference>
<evidence type="ECO:0000256" key="5">
    <source>
        <dbReference type="PROSITE-ProRule" id="PRU00042"/>
    </source>
</evidence>
<dbReference type="PANTHER" id="PTHR14196:SF12">
    <property type="entry name" value="ZINC FINGER PROTEIN 208-LIKE"/>
    <property type="match status" value="1"/>
</dbReference>
<evidence type="ECO:0000259" key="6">
    <source>
        <dbReference type="PROSITE" id="PS50157"/>
    </source>
</evidence>
<keyword evidence="1" id="KW-0479">Metal-binding</keyword>
<accession>A0A091K7G9</accession>
<protein>
    <submittedName>
        <fullName evidence="7">Zinc finger protein 652-B</fullName>
    </submittedName>
</protein>
<organism evidence="7 8">
    <name type="scientific">Colius striatus</name>
    <name type="common">Speckled mousebird</name>
    <dbReference type="NCBI Taxonomy" id="57412"/>
    <lineage>
        <taxon>Eukaryota</taxon>
        <taxon>Metazoa</taxon>
        <taxon>Chordata</taxon>
        <taxon>Craniata</taxon>
        <taxon>Vertebrata</taxon>
        <taxon>Euteleostomi</taxon>
        <taxon>Archelosauria</taxon>
        <taxon>Archosauria</taxon>
        <taxon>Dinosauria</taxon>
        <taxon>Saurischia</taxon>
        <taxon>Theropoda</taxon>
        <taxon>Coelurosauria</taxon>
        <taxon>Aves</taxon>
        <taxon>Neognathae</taxon>
        <taxon>Neoaves</taxon>
        <taxon>Telluraves</taxon>
        <taxon>Coraciimorphae</taxon>
        <taxon>Coliiformes</taxon>
        <taxon>Coliidae</taxon>
        <taxon>Colius</taxon>
    </lineage>
</organism>
<dbReference type="Gene3D" id="3.30.160.60">
    <property type="entry name" value="Classic Zinc Finger"/>
    <property type="match status" value="1"/>
</dbReference>
<keyword evidence="8" id="KW-1185">Reference proteome</keyword>
<dbReference type="Pfam" id="PF00096">
    <property type="entry name" value="zf-C2H2"/>
    <property type="match status" value="1"/>
</dbReference>
<dbReference type="InterPro" id="IPR036236">
    <property type="entry name" value="Znf_C2H2_sf"/>
</dbReference>
<dbReference type="SMART" id="SM00355">
    <property type="entry name" value="ZnF_C2H2"/>
    <property type="match status" value="1"/>
</dbReference>
<name>A0A091K7G9_COLST</name>
<evidence type="ECO:0000256" key="4">
    <source>
        <dbReference type="ARBA" id="ARBA00022833"/>
    </source>
</evidence>
<dbReference type="AlphaFoldDB" id="A0A091K7G9"/>
<dbReference type="SUPFAM" id="SSF57667">
    <property type="entry name" value="beta-beta-alpha zinc fingers"/>
    <property type="match status" value="1"/>
</dbReference>
<dbReference type="PROSITE" id="PS00028">
    <property type="entry name" value="ZINC_FINGER_C2H2_1"/>
    <property type="match status" value="1"/>
</dbReference>
<feature type="domain" description="C2H2-type" evidence="6">
    <location>
        <begin position="13"/>
        <end position="40"/>
    </location>
</feature>
<evidence type="ECO:0000313" key="7">
    <source>
        <dbReference type="EMBL" id="KFP32955.1"/>
    </source>
</evidence>
<keyword evidence="4" id="KW-0862">Zinc</keyword>
<dbReference type="FunFam" id="3.30.160.60:FF:001300">
    <property type="entry name" value="Zinc finger and BTB domain-containing protein 47"/>
    <property type="match status" value="1"/>
</dbReference>
<evidence type="ECO:0000256" key="1">
    <source>
        <dbReference type="ARBA" id="ARBA00022723"/>
    </source>
</evidence>
<sequence length="43" mass="4799">LLSTAAHTKDMPFTCETCGKSFKRSMSLKVHSLQHSGEKPFKC</sequence>
<dbReference type="InterPro" id="IPR013087">
    <property type="entry name" value="Znf_C2H2_type"/>
</dbReference>
<feature type="non-terminal residue" evidence="7">
    <location>
        <position position="43"/>
    </location>
</feature>
<proteinExistence type="predicted"/>
<dbReference type="GO" id="GO:0000977">
    <property type="term" value="F:RNA polymerase II transcription regulatory region sequence-specific DNA binding"/>
    <property type="evidence" value="ECO:0007669"/>
    <property type="project" value="TreeGrafter"/>
</dbReference>
<dbReference type="PANTHER" id="PTHR14196">
    <property type="entry name" value="ODD-SKIPPED - RELATED"/>
    <property type="match status" value="1"/>
</dbReference>
<dbReference type="PROSITE" id="PS50157">
    <property type="entry name" value="ZINC_FINGER_C2H2_2"/>
    <property type="match status" value="1"/>
</dbReference>
<dbReference type="GO" id="GO:0008270">
    <property type="term" value="F:zinc ion binding"/>
    <property type="evidence" value="ECO:0007669"/>
    <property type="project" value="UniProtKB-KW"/>
</dbReference>
<dbReference type="InterPro" id="IPR050717">
    <property type="entry name" value="C2H2-ZF_Transcription_Reg"/>
</dbReference>
<evidence type="ECO:0000313" key="8">
    <source>
        <dbReference type="Proteomes" id="UP000053615"/>
    </source>
</evidence>
<gene>
    <name evidence="7" type="ORF">N325_06236</name>
</gene>